<accession>A0A183KJX6</accession>
<protein>
    <submittedName>
        <fullName evidence="4">RGS domain-containing protein</fullName>
    </submittedName>
</protein>
<dbReference type="EMBL" id="UZAK01037532">
    <property type="protein sequence ID" value="VDP59028.1"/>
    <property type="molecule type" value="Genomic_DNA"/>
</dbReference>
<organism evidence="4">
    <name type="scientific">Schistosoma curassoni</name>
    <dbReference type="NCBI Taxonomy" id="6186"/>
    <lineage>
        <taxon>Eukaryota</taxon>
        <taxon>Metazoa</taxon>
        <taxon>Spiralia</taxon>
        <taxon>Lophotrochozoa</taxon>
        <taxon>Platyhelminthes</taxon>
        <taxon>Trematoda</taxon>
        <taxon>Digenea</taxon>
        <taxon>Strigeidida</taxon>
        <taxon>Schistosomatoidea</taxon>
        <taxon>Schistosomatidae</taxon>
        <taxon>Schistosoma</taxon>
    </lineage>
</organism>
<keyword evidence="3" id="KW-1185">Reference proteome</keyword>
<dbReference type="Proteomes" id="UP000279833">
    <property type="component" value="Unassembled WGS sequence"/>
</dbReference>
<evidence type="ECO:0000313" key="2">
    <source>
        <dbReference type="EMBL" id="VDP59028.1"/>
    </source>
</evidence>
<dbReference type="WBParaSite" id="SCUD_0001533801-mRNA-1">
    <property type="protein sequence ID" value="SCUD_0001533801-mRNA-1"/>
    <property type="gene ID" value="SCUD_0001533801"/>
</dbReference>
<feature type="compositionally biased region" description="Low complexity" evidence="1">
    <location>
        <begin position="86"/>
        <end position="95"/>
    </location>
</feature>
<reference evidence="2 3" key="2">
    <citation type="submission" date="2018-11" db="EMBL/GenBank/DDBJ databases">
        <authorList>
            <consortium name="Pathogen Informatics"/>
        </authorList>
    </citation>
    <scope>NUCLEOTIDE SEQUENCE [LARGE SCALE GENOMIC DNA]</scope>
    <source>
        <strain evidence="2">Dakar</strain>
        <strain evidence="3">Dakar, Senegal</strain>
    </source>
</reference>
<reference evidence="4" key="1">
    <citation type="submission" date="2016-06" db="UniProtKB">
        <authorList>
            <consortium name="WormBaseParasite"/>
        </authorList>
    </citation>
    <scope>IDENTIFICATION</scope>
</reference>
<gene>
    <name evidence="2" type="ORF">SCUD_LOCUS15337</name>
</gene>
<sequence length="175" mass="19659">MEWIDSETDQFAAFILSLYNALISSRINKHSHSKQINRSFHTHISPNHSKHSHHSNKTINYHNDNNHKNNFKKMENNKNIDIMYSSEDSNSSISSNDKHSNHYKQVLPMNNSNSVGKCVNQSRQQSTGSPSTSASSTLLPASSALQEILKAASSTSRLAQKLRCSLEDLCKTESK</sequence>
<feature type="region of interest" description="Disordered" evidence="1">
    <location>
        <begin position="86"/>
        <end position="138"/>
    </location>
</feature>
<name>A0A183KJX6_9TREM</name>
<feature type="compositionally biased region" description="Polar residues" evidence="1">
    <location>
        <begin position="108"/>
        <end position="123"/>
    </location>
</feature>
<feature type="compositionally biased region" description="Low complexity" evidence="1">
    <location>
        <begin position="124"/>
        <end position="138"/>
    </location>
</feature>
<evidence type="ECO:0000256" key="1">
    <source>
        <dbReference type="SAM" id="MobiDB-lite"/>
    </source>
</evidence>
<feature type="region of interest" description="Disordered" evidence="1">
    <location>
        <begin position="43"/>
        <end position="72"/>
    </location>
</feature>
<evidence type="ECO:0000313" key="4">
    <source>
        <dbReference type="WBParaSite" id="SCUD_0001533801-mRNA-1"/>
    </source>
</evidence>
<evidence type="ECO:0000313" key="3">
    <source>
        <dbReference type="Proteomes" id="UP000279833"/>
    </source>
</evidence>
<dbReference type="AlphaFoldDB" id="A0A183KJX6"/>
<proteinExistence type="predicted"/>